<dbReference type="Proteomes" id="UP001259572">
    <property type="component" value="Unassembled WGS sequence"/>
</dbReference>
<evidence type="ECO:0000313" key="1">
    <source>
        <dbReference type="EMBL" id="MDT9600816.1"/>
    </source>
</evidence>
<dbReference type="Gene3D" id="3.40.50.12370">
    <property type="match status" value="1"/>
</dbReference>
<proteinExistence type="predicted"/>
<accession>A0ABU3QBP1</accession>
<organism evidence="1 2">
    <name type="scientific">Sphingosinicella rhizophila</name>
    <dbReference type="NCBI Taxonomy" id="3050082"/>
    <lineage>
        <taxon>Bacteria</taxon>
        <taxon>Pseudomonadati</taxon>
        <taxon>Pseudomonadota</taxon>
        <taxon>Alphaproteobacteria</taxon>
        <taxon>Sphingomonadales</taxon>
        <taxon>Sphingosinicellaceae</taxon>
        <taxon>Sphingosinicella</taxon>
    </lineage>
</organism>
<evidence type="ECO:0000313" key="2">
    <source>
        <dbReference type="Proteomes" id="UP001259572"/>
    </source>
</evidence>
<name>A0ABU3QBP1_9SPHN</name>
<reference evidence="1 2" key="1">
    <citation type="submission" date="2023-05" db="EMBL/GenBank/DDBJ databases">
        <authorList>
            <person name="Guo Y."/>
        </authorList>
    </citation>
    <scope>NUCLEOTIDE SEQUENCE [LARGE SCALE GENOMIC DNA]</scope>
    <source>
        <strain evidence="1 2">GR2756</strain>
    </source>
</reference>
<sequence>MKNVLLLVHEDPGQEARLQAALDLTRALEGHLVCLDVADLYAPAAAMVNVPVEVSDMEEDRLDRRTRLEDRLAREGVSWTMNQALGDLAACITRAAGLSDVIVLNRRLDSDPVPDMRGIVSQVVLKARKPVLAVAESCQGIDFSGPALVSWDGSLPATAALTASVPMLKLARSVNLLEIQGSSSGTVRDAAIYLSRHGVHADVDLLACFKDSAHETSAVIREVCLQNAYSYCVMGAYGNSLVRETLLGGVTRRMLAFSETPLLLAH</sequence>
<protein>
    <submittedName>
        <fullName evidence="1">Universal stress protein</fullName>
    </submittedName>
</protein>
<gene>
    <name evidence="1" type="ORF">RQX22_17780</name>
</gene>
<keyword evidence="2" id="KW-1185">Reference proteome</keyword>
<dbReference type="SUPFAM" id="SSF52402">
    <property type="entry name" value="Adenine nucleotide alpha hydrolases-like"/>
    <property type="match status" value="2"/>
</dbReference>
<dbReference type="RefSeq" id="WP_315728324.1">
    <property type="nucleotide sequence ID" value="NZ_JAVUPU010000012.1"/>
</dbReference>
<comment type="caution">
    <text evidence="1">The sequence shown here is derived from an EMBL/GenBank/DDBJ whole genome shotgun (WGS) entry which is preliminary data.</text>
</comment>
<dbReference type="EMBL" id="JAVUPU010000012">
    <property type="protein sequence ID" value="MDT9600816.1"/>
    <property type="molecule type" value="Genomic_DNA"/>
</dbReference>